<keyword evidence="1 5" id="KW-0031">Aminopeptidase</keyword>
<comment type="caution">
    <text evidence="8">The sequence shown here is derived from an EMBL/GenBank/DDBJ whole genome shotgun (WGS) entry which is preliminary data.</text>
</comment>
<comment type="cofactor">
    <cofactor evidence="5">
        <name>Co(2+)</name>
        <dbReference type="ChEBI" id="CHEBI:48828"/>
    </cofactor>
    <cofactor evidence="5">
        <name>Zn(2+)</name>
        <dbReference type="ChEBI" id="CHEBI:29105"/>
    </cofactor>
    <cofactor evidence="5">
        <name>Mn(2+)</name>
        <dbReference type="ChEBI" id="CHEBI:29035"/>
    </cofactor>
    <cofactor evidence="5">
        <name>Fe(2+)</name>
        <dbReference type="ChEBI" id="CHEBI:29033"/>
    </cofactor>
    <text evidence="5">Binds 2 divalent metal cations per subunit. Has a high-affinity and a low affinity metal-binding site. The true nature of the physiological cofactor is under debate. The enzyme is active with cobalt, zinc, manganese or divalent iron ions. Most likely, methionine aminopeptidases function as mononuclear Fe(2+)-metalloproteases under physiological conditions, and the catalytically relevant metal-binding site has been assigned to the histidine-containing high-affinity site.</text>
</comment>
<feature type="binding site" evidence="5">
    <location>
        <position position="256"/>
    </location>
    <ligand>
        <name>a divalent metal cation</name>
        <dbReference type="ChEBI" id="CHEBI:60240"/>
        <label>1</label>
    </ligand>
</feature>
<dbReference type="InterPro" id="IPR001714">
    <property type="entry name" value="Pept_M24_MAP"/>
</dbReference>
<feature type="binding site" evidence="5">
    <location>
        <position position="245"/>
    </location>
    <ligand>
        <name>a divalent metal cation</name>
        <dbReference type="ChEBI" id="CHEBI:60240"/>
        <label>1</label>
    </ligand>
</feature>
<gene>
    <name evidence="8" type="ORF">CDCA_CDCA01G0399</name>
</gene>
<feature type="binding site" evidence="5">
    <location>
        <position position="383"/>
    </location>
    <ligand>
        <name>a divalent metal cation</name>
        <dbReference type="ChEBI" id="CHEBI:60240"/>
        <label>1</label>
    </ligand>
</feature>
<evidence type="ECO:0000256" key="1">
    <source>
        <dbReference type="ARBA" id="ARBA00022438"/>
    </source>
</evidence>
<dbReference type="GO" id="GO:0006508">
    <property type="term" value="P:proteolysis"/>
    <property type="evidence" value="ECO:0007669"/>
    <property type="project" value="UniProtKB-KW"/>
</dbReference>
<evidence type="ECO:0000256" key="4">
    <source>
        <dbReference type="ARBA" id="ARBA00022801"/>
    </source>
</evidence>
<dbReference type="GO" id="GO:0005829">
    <property type="term" value="C:cytosol"/>
    <property type="evidence" value="ECO:0007669"/>
    <property type="project" value="TreeGrafter"/>
</dbReference>
<dbReference type="EMBL" id="JANCYW010000001">
    <property type="protein sequence ID" value="KAK4534374.1"/>
    <property type="molecule type" value="Genomic_DNA"/>
</dbReference>
<evidence type="ECO:0000256" key="6">
    <source>
        <dbReference type="RuleBase" id="RU003653"/>
    </source>
</evidence>
<feature type="binding site" evidence="5">
    <location>
        <position position="228"/>
    </location>
    <ligand>
        <name>substrate</name>
    </ligand>
</feature>
<keyword evidence="3 5" id="KW-0479">Metal-binding</keyword>
<dbReference type="PRINTS" id="PR00599">
    <property type="entry name" value="MAPEPTIDASE"/>
</dbReference>
<dbReference type="InterPro" id="IPR002467">
    <property type="entry name" value="Pept_M24A_MAP1"/>
</dbReference>
<keyword evidence="2 5" id="KW-0645">Protease</keyword>
<dbReference type="CDD" id="cd01086">
    <property type="entry name" value="MetAP1"/>
    <property type="match status" value="1"/>
</dbReference>
<evidence type="ECO:0000313" key="8">
    <source>
        <dbReference type="EMBL" id="KAK4534374.1"/>
    </source>
</evidence>
<evidence type="ECO:0000256" key="3">
    <source>
        <dbReference type="ARBA" id="ARBA00022723"/>
    </source>
</evidence>
<dbReference type="Pfam" id="PF00557">
    <property type="entry name" value="Peptidase_M24"/>
    <property type="match status" value="1"/>
</dbReference>
<name>A0AAV9IPY9_CYACA</name>
<dbReference type="HAMAP" id="MF_01974">
    <property type="entry name" value="MetAP_1"/>
    <property type="match status" value="1"/>
</dbReference>
<organism evidence="8 9">
    <name type="scientific">Cyanidium caldarium</name>
    <name type="common">Red alga</name>
    <dbReference type="NCBI Taxonomy" id="2771"/>
    <lineage>
        <taxon>Eukaryota</taxon>
        <taxon>Rhodophyta</taxon>
        <taxon>Bangiophyceae</taxon>
        <taxon>Cyanidiales</taxon>
        <taxon>Cyanidiaceae</taxon>
        <taxon>Cyanidium</taxon>
    </lineage>
</organism>
<comment type="function">
    <text evidence="6">Cotranslationally removes the N-terminal methionine from nascent proteins. The N-terminal methionine is often cleaved when the second residue in the primary sequence is small and uncharged (Met-Ala-, Cys, Gly, Pro, Ser, Thr, or Val).</text>
</comment>
<reference evidence="8 9" key="1">
    <citation type="submission" date="2022-07" db="EMBL/GenBank/DDBJ databases">
        <title>Genome-wide signatures of adaptation to extreme environments.</title>
        <authorList>
            <person name="Cho C.H."/>
            <person name="Yoon H.S."/>
        </authorList>
    </citation>
    <scope>NUCLEOTIDE SEQUENCE [LARGE SCALE GENOMIC DNA]</scope>
    <source>
        <strain evidence="8 9">DBV 063 E5</strain>
    </source>
</reference>
<dbReference type="PANTHER" id="PTHR43330:SF7">
    <property type="entry name" value="METHIONINE AMINOPEPTIDASE 1"/>
    <property type="match status" value="1"/>
</dbReference>
<dbReference type="PROSITE" id="PS00680">
    <property type="entry name" value="MAP_1"/>
    <property type="match status" value="1"/>
</dbReference>
<comment type="catalytic activity">
    <reaction evidence="5 6">
        <text>Release of N-terminal amino acids, preferentially methionine, from peptides and arylamides.</text>
        <dbReference type="EC" id="3.4.11.18"/>
    </reaction>
</comment>
<dbReference type="PANTHER" id="PTHR43330">
    <property type="entry name" value="METHIONINE AMINOPEPTIDASE"/>
    <property type="match status" value="1"/>
</dbReference>
<dbReference type="GO" id="GO:0070006">
    <property type="term" value="F:metalloaminopeptidase activity"/>
    <property type="evidence" value="ECO:0007669"/>
    <property type="project" value="UniProtKB-UniRule"/>
</dbReference>
<comment type="similarity">
    <text evidence="5">Belongs to the peptidase M24A family. Methionine aminopeptidase type 1 subfamily.</text>
</comment>
<dbReference type="Gene3D" id="3.90.230.10">
    <property type="entry name" value="Creatinase/methionine aminopeptidase superfamily"/>
    <property type="match status" value="1"/>
</dbReference>
<keyword evidence="4 5" id="KW-0378">Hydrolase</keyword>
<feature type="binding site" evidence="5">
    <location>
        <position position="352"/>
    </location>
    <ligand>
        <name>a divalent metal cation</name>
        <dbReference type="ChEBI" id="CHEBI:60240"/>
        <label>2</label>
        <note>catalytic</note>
    </ligand>
</feature>
<sequence length="416" mass="45725">MATHARKLPHTELIAAEDTSDTPAYGRRCAKPGCVAAAAWQCAVCARLGMRGAPGWFCSPECFQGWRSFHEKLHQAARLKNAQQAIANVKALDTGVGACAPPAGFCGYTGYTGSLRPWEVTPYRPVRREIARPDYAYTQRSLAEEEAQRSGSVPRLRPEQVERLRAACEVARAVLDAAGAAVDVGVTTDDLDAIVHEECMRRDAYPSPLNYYGFPKSCCTSVNEVICHGIPDRRPLQDGDIVDIDVTVYYNGYHGDLNETYLVGRVDRASKRLVKNAYDCLQAGIASVRPGRALCDIGAVIERQARRHGHSVVRGYCGHGIHELFHGPPNIPHYAKNRAVGVAQPGMAFTIEPMICAGSARDVLWPDRWTAVTADGKRSAQFEETLLVTPVGVEVLTAKNDASPRYFWQRDGWEEE</sequence>
<feature type="binding site" evidence="5">
    <location>
        <position position="326"/>
    </location>
    <ligand>
        <name>substrate</name>
    </ligand>
</feature>
<feature type="binding site" evidence="5">
    <location>
        <position position="319"/>
    </location>
    <ligand>
        <name>a divalent metal cation</name>
        <dbReference type="ChEBI" id="CHEBI:60240"/>
        <label>2</label>
        <note>catalytic</note>
    </ligand>
</feature>
<proteinExistence type="inferred from homology"/>
<dbReference type="InterPro" id="IPR036005">
    <property type="entry name" value="Creatinase/aminopeptidase-like"/>
</dbReference>
<feature type="binding site" evidence="5">
    <location>
        <position position="256"/>
    </location>
    <ligand>
        <name>a divalent metal cation</name>
        <dbReference type="ChEBI" id="CHEBI:60240"/>
        <label>2</label>
        <note>catalytic</note>
    </ligand>
</feature>
<dbReference type="Proteomes" id="UP001301350">
    <property type="component" value="Unassembled WGS sequence"/>
</dbReference>
<dbReference type="EC" id="3.4.11.18" evidence="6"/>
<feature type="binding site" evidence="5">
    <location>
        <position position="383"/>
    </location>
    <ligand>
        <name>a divalent metal cation</name>
        <dbReference type="ChEBI" id="CHEBI:60240"/>
        <label>2</label>
        <note>catalytic</note>
    </ligand>
</feature>
<keyword evidence="9" id="KW-1185">Reference proteome</keyword>
<evidence type="ECO:0000313" key="9">
    <source>
        <dbReference type="Proteomes" id="UP001301350"/>
    </source>
</evidence>
<evidence type="ECO:0000256" key="2">
    <source>
        <dbReference type="ARBA" id="ARBA00022670"/>
    </source>
</evidence>
<dbReference type="SUPFAM" id="SSF55920">
    <property type="entry name" value="Creatinase/aminopeptidase"/>
    <property type="match status" value="1"/>
</dbReference>
<evidence type="ECO:0000259" key="7">
    <source>
        <dbReference type="Pfam" id="PF00557"/>
    </source>
</evidence>
<dbReference type="GO" id="GO:0004239">
    <property type="term" value="F:initiator methionyl aminopeptidase activity"/>
    <property type="evidence" value="ECO:0007669"/>
    <property type="project" value="UniProtKB-UniRule"/>
</dbReference>
<dbReference type="NCBIfam" id="TIGR00500">
    <property type="entry name" value="met_pdase_I"/>
    <property type="match status" value="1"/>
</dbReference>
<dbReference type="AlphaFoldDB" id="A0AAV9IPY9"/>
<protein>
    <recommendedName>
        <fullName evidence="6">Methionine aminopeptidase</fullName>
        <ecNumber evidence="6">3.4.11.18</ecNumber>
    </recommendedName>
</protein>
<accession>A0AAV9IPY9</accession>
<evidence type="ECO:0000256" key="5">
    <source>
        <dbReference type="HAMAP-Rule" id="MF_03174"/>
    </source>
</evidence>
<dbReference type="GO" id="GO:0046872">
    <property type="term" value="F:metal ion binding"/>
    <property type="evidence" value="ECO:0007669"/>
    <property type="project" value="UniProtKB-UniRule"/>
</dbReference>
<feature type="domain" description="Peptidase M24" evidence="7">
    <location>
        <begin position="162"/>
        <end position="389"/>
    </location>
</feature>
<dbReference type="InterPro" id="IPR000994">
    <property type="entry name" value="Pept_M24"/>
</dbReference>